<organism evidence="1 2">
    <name type="scientific">Curtobacterium poinsettiae</name>
    <dbReference type="NCBI Taxonomy" id="159612"/>
    <lineage>
        <taxon>Bacteria</taxon>
        <taxon>Bacillati</taxon>
        <taxon>Actinomycetota</taxon>
        <taxon>Actinomycetes</taxon>
        <taxon>Micrococcales</taxon>
        <taxon>Microbacteriaceae</taxon>
        <taxon>Curtobacterium</taxon>
    </lineage>
</organism>
<name>A0A9Q9T2F1_9MICO</name>
<dbReference type="Proteomes" id="UP001062223">
    <property type="component" value="Chromosome"/>
</dbReference>
<accession>A0A9Q9T2F1</accession>
<gene>
    <name evidence="1" type="ORF">OE229_14295</name>
</gene>
<evidence type="ECO:0000313" key="1">
    <source>
        <dbReference type="EMBL" id="UYC80289.1"/>
    </source>
</evidence>
<reference evidence="1" key="1">
    <citation type="submission" date="2022-09" db="EMBL/GenBank/DDBJ databases">
        <title>Taxonomy of Curtobacterium flaccumfaciens.</title>
        <authorList>
            <person name="Osdaghi E."/>
            <person name="Taghavi S.M."/>
            <person name="Hamidizade M."/>
            <person name="Abachi H."/>
            <person name="Fazliarab A."/>
            <person name="Baeyen S."/>
            <person name="Portier P."/>
            <person name="Van Vaerenbergh J."/>
            <person name="Jacques M.-A."/>
        </authorList>
    </citation>
    <scope>NUCLEOTIDE SEQUENCE</scope>
    <source>
        <strain evidence="1">AGQB46</strain>
    </source>
</reference>
<dbReference type="AlphaFoldDB" id="A0A9Q9T2F1"/>
<protein>
    <submittedName>
        <fullName evidence="1">Uncharacterized protein</fullName>
    </submittedName>
</protein>
<dbReference type="EMBL" id="CP106879">
    <property type="protein sequence ID" value="UYC80289.1"/>
    <property type="molecule type" value="Genomic_DNA"/>
</dbReference>
<evidence type="ECO:0000313" key="2">
    <source>
        <dbReference type="Proteomes" id="UP001062223"/>
    </source>
</evidence>
<sequence>MPREVNLLSAAAPSSLALVEAGARIAPDLRVRTLDRVVTEIVDDRGRAVLSVQMPERVDNAAEIARLAPWATLAAPVWWTEAWVPWGPTGEVGVAIVRALATSIDAQLLVENGS</sequence>
<dbReference type="KEGG" id="cpoi:OE229_14295"/>
<dbReference type="RefSeq" id="WP_262138597.1">
    <property type="nucleotide sequence ID" value="NZ_CP106879.1"/>
</dbReference>
<proteinExistence type="predicted"/>